<dbReference type="Proteomes" id="UP000570823">
    <property type="component" value="Unassembled WGS sequence"/>
</dbReference>
<gene>
    <name evidence="2" type="ORF">HWN36_05450</name>
</gene>
<dbReference type="AlphaFoldDB" id="A0A7K4HPK8"/>
<evidence type="ECO:0000313" key="2">
    <source>
        <dbReference type="EMBL" id="NVO66768.1"/>
    </source>
</evidence>
<organism evidence="2 3">
    <name type="scientific">Methanofollis tationis</name>
    <dbReference type="NCBI Taxonomy" id="81417"/>
    <lineage>
        <taxon>Archaea</taxon>
        <taxon>Methanobacteriati</taxon>
        <taxon>Methanobacteriota</taxon>
        <taxon>Stenosarchaea group</taxon>
        <taxon>Methanomicrobia</taxon>
        <taxon>Methanomicrobiales</taxon>
        <taxon>Methanomicrobiaceae</taxon>
        <taxon>Methanofollis</taxon>
    </lineage>
</organism>
<evidence type="ECO:0000256" key="1">
    <source>
        <dbReference type="SAM" id="Phobius"/>
    </source>
</evidence>
<sequence>MASPLLAVVLSFFIPGLGQFYTGQLIKAVVLFVLAVIFGFFSMELIGLPFYLLVWLYSMYDAYTAAKGTA</sequence>
<feature type="transmembrane region" description="Helical" evidence="1">
    <location>
        <begin position="28"/>
        <end position="57"/>
    </location>
</feature>
<protein>
    <recommendedName>
        <fullName evidence="4">TM2 domain-containing protein</fullName>
    </recommendedName>
</protein>
<dbReference type="OrthoDB" id="64860at2157"/>
<evidence type="ECO:0000313" key="3">
    <source>
        <dbReference type="Proteomes" id="UP000570823"/>
    </source>
</evidence>
<name>A0A7K4HPK8_9EURY</name>
<keyword evidence="3" id="KW-1185">Reference proteome</keyword>
<proteinExistence type="predicted"/>
<evidence type="ECO:0008006" key="4">
    <source>
        <dbReference type="Google" id="ProtNLM"/>
    </source>
</evidence>
<keyword evidence="1" id="KW-0812">Transmembrane</keyword>
<dbReference type="EMBL" id="JABXWR010000001">
    <property type="protein sequence ID" value="NVO66768.1"/>
    <property type="molecule type" value="Genomic_DNA"/>
</dbReference>
<dbReference type="RefSeq" id="WP_176788435.1">
    <property type="nucleotide sequence ID" value="NZ_JABXWR010000001.1"/>
</dbReference>
<keyword evidence="1" id="KW-1133">Transmembrane helix</keyword>
<comment type="caution">
    <text evidence="2">The sequence shown here is derived from an EMBL/GenBank/DDBJ whole genome shotgun (WGS) entry which is preliminary data.</text>
</comment>
<reference evidence="2 3" key="1">
    <citation type="submission" date="2020-06" db="EMBL/GenBank/DDBJ databases">
        <title>Methanofollis fontis sp. nov., a methanogen isolated from marine sediments near a cold seep at Four-Way Closure Ridge offshore southwestern Taiwan.</title>
        <authorList>
            <person name="Chen S.-C."/>
            <person name="Teng N.-H."/>
            <person name="Lin Y.-S."/>
            <person name="Lai M.-C."/>
            <person name="Chen H.-H."/>
            <person name="Wang C.-C."/>
        </authorList>
    </citation>
    <scope>NUCLEOTIDE SEQUENCE [LARGE SCALE GENOMIC DNA]</scope>
    <source>
        <strain evidence="2 3">DSM 2702</strain>
    </source>
</reference>
<keyword evidence="1" id="KW-0472">Membrane</keyword>
<accession>A0A7K4HPK8</accession>